<keyword evidence="1" id="KW-1133">Transmembrane helix</keyword>
<dbReference type="SUPFAM" id="SSF50800">
    <property type="entry name" value="PK beta-barrel domain-like"/>
    <property type="match status" value="1"/>
</dbReference>
<dbReference type="Pfam" id="PF03473">
    <property type="entry name" value="MOSC"/>
    <property type="match status" value="1"/>
</dbReference>
<keyword evidence="1" id="KW-0812">Transmembrane</keyword>
<feature type="domain" description="MOSC" evidence="2">
    <location>
        <begin position="179"/>
        <end position="332"/>
    </location>
</feature>
<dbReference type="AlphaFoldDB" id="U5ESS4"/>
<protein>
    <submittedName>
        <fullName evidence="3">Putative conserved plasma membrane protein</fullName>
    </submittedName>
</protein>
<dbReference type="PROSITE" id="PS51340">
    <property type="entry name" value="MOSC"/>
    <property type="match status" value="1"/>
</dbReference>
<dbReference type="InterPro" id="IPR011037">
    <property type="entry name" value="Pyrv_Knase-like_insert_dom_sf"/>
</dbReference>
<sequence length="336" mass="37942">NDHKTSILIITGISVTALTGYCGYRCYCALRMSENKMEVIPDLQWNKVGVLNELFIYPIKSCGSVKIDSIECTKIGIKQGVLGDRMFMIERNGAFTTARQFPRIVLIKPTLKKNDAANVWFSAPGMSDICVNIDELHKQKPFHTKVWNDNVDGIDCGDEVADWLSKFTLEDRYRPDNKLRLVFYPYPYPTRAGGGDFHVQKEDTGAYHDLSSVMLMCENSVNELNSRLEKNIKPLQLRPNFVVKGPESFAEDNWKWIKIGEDVILKYVAPCTRCVFTTIDPDTGIKSKDGQPLKKMKEYRMKPDAGDSPVFGANLGVRQFGIVKYGDPVYVGTEIA</sequence>
<dbReference type="InterPro" id="IPR005303">
    <property type="entry name" value="MOCOS_middle"/>
</dbReference>
<dbReference type="GO" id="GO:0003824">
    <property type="term" value="F:catalytic activity"/>
    <property type="evidence" value="ECO:0007669"/>
    <property type="project" value="InterPro"/>
</dbReference>
<dbReference type="SUPFAM" id="SSF141673">
    <property type="entry name" value="MOSC N-terminal domain-like"/>
    <property type="match status" value="1"/>
</dbReference>
<keyword evidence="1" id="KW-0472">Membrane</keyword>
<dbReference type="InterPro" id="IPR005302">
    <property type="entry name" value="MoCF_Sase_C"/>
</dbReference>
<reference evidence="3" key="1">
    <citation type="journal article" date="2014" name="Insect Biochem. Mol. Biol.">
        <title>An insight into the sialome of the frog biting fly, Corethrella appendiculata.</title>
        <authorList>
            <person name="Ribeiro J.M.C."/>
            <person name="Chagas A.C."/>
            <person name="Pham V.M."/>
            <person name="Lounibos L.P."/>
            <person name="Calvo E."/>
        </authorList>
    </citation>
    <scope>NUCLEOTIDE SEQUENCE</scope>
    <source>
        <tissue evidence="3">Salivary glands</tissue>
    </source>
</reference>
<dbReference type="GO" id="GO:0030170">
    <property type="term" value="F:pyridoxal phosphate binding"/>
    <property type="evidence" value="ECO:0007669"/>
    <property type="project" value="InterPro"/>
</dbReference>
<organism evidence="3">
    <name type="scientific">Corethrella appendiculata</name>
    <dbReference type="NCBI Taxonomy" id="1370023"/>
    <lineage>
        <taxon>Eukaryota</taxon>
        <taxon>Metazoa</taxon>
        <taxon>Ecdysozoa</taxon>
        <taxon>Arthropoda</taxon>
        <taxon>Hexapoda</taxon>
        <taxon>Insecta</taxon>
        <taxon>Pterygota</taxon>
        <taxon>Neoptera</taxon>
        <taxon>Endopterygota</taxon>
        <taxon>Diptera</taxon>
        <taxon>Nematocera</taxon>
        <taxon>Culicoidea</taxon>
        <taxon>Chaoboridae</taxon>
        <taxon>Corethrella</taxon>
    </lineage>
</organism>
<proteinExistence type="evidence at transcript level"/>
<feature type="non-terminal residue" evidence="3">
    <location>
        <position position="1"/>
    </location>
</feature>
<dbReference type="EMBL" id="GANO01003122">
    <property type="protein sequence ID" value="JAB56749.1"/>
    <property type="molecule type" value="mRNA"/>
</dbReference>
<accession>U5ESS4</accession>
<dbReference type="PANTHER" id="PTHR14237">
    <property type="entry name" value="MOLYBDOPTERIN COFACTOR SULFURASE MOSC"/>
    <property type="match status" value="1"/>
</dbReference>
<feature type="transmembrane region" description="Helical" evidence="1">
    <location>
        <begin position="6"/>
        <end position="27"/>
    </location>
</feature>
<evidence type="ECO:0000313" key="3">
    <source>
        <dbReference type="EMBL" id="JAB56749.1"/>
    </source>
</evidence>
<name>U5ESS4_9DIPT</name>
<dbReference type="Pfam" id="PF03476">
    <property type="entry name" value="MOSC_N"/>
    <property type="match status" value="1"/>
</dbReference>
<dbReference type="PANTHER" id="PTHR14237:SF19">
    <property type="entry name" value="MITOCHONDRIAL AMIDOXIME REDUCING COMPONENT 1"/>
    <property type="match status" value="1"/>
</dbReference>
<evidence type="ECO:0000259" key="2">
    <source>
        <dbReference type="PROSITE" id="PS51340"/>
    </source>
</evidence>
<dbReference type="GO" id="GO:0030151">
    <property type="term" value="F:molybdenum ion binding"/>
    <property type="evidence" value="ECO:0007669"/>
    <property type="project" value="InterPro"/>
</dbReference>
<evidence type="ECO:0000256" key="1">
    <source>
        <dbReference type="SAM" id="Phobius"/>
    </source>
</evidence>